<organism evidence="2 3">
    <name type="scientific">Streptomyces longispororuber</name>
    <dbReference type="NCBI Taxonomy" id="68230"/>
    <lineage>
        <taxon>Bacteria</taxon>
        <taxon>Bacillati</taxon>
        <taxon>Actinomycetota</taxon>
        <taxon>Actinomycetes</taxon>
        <taxon>Kitasatosporales</taxon>
        <taxon>Streptomycetaceae</taxon>
        <taxon>Streptomyces</taxon>
    </lineage>
</organism>
<evidence type="ECO:0000313" key="2">
    <source>
        <dbReference type="EMBL" id="GHE77520.1"/>
    </source>
</evidence>
<comment type="caution">
    <text evidence="2">The sequence shown here is derived from an EMBL/GenBank/DDBJ whole genome shotgun (WGS) entry which is preliminary data.</text>
</comment>
<proteinExistence type="predicted"/>
<dbReference type="Proteomes" id="UP000608024">
    <property type="component" value="Unassembled WGS sequence"/>
</dbReference>
<keyword evidence="3" id="KW-1185">Reference proteome</keyword>
<protein>
    <submittedName>
        <fullName evidence="2">Uncharacterized protein</fullName>
    </submittedName>
</protein>
<evidence type="ECO:0000256" key="1">
    <source>
        <dbReference type="SAM" id="MobiDB-lite"/>
    </source>
</evidence>
<feature type="region of interest" description="Disordered" evidence="1">
    <location>
        <begin position="43"/>
        <end position="78"/>
    </location>
</feature>
<evidence type="ECO:0000313" key="3">
    <source>
        <dbReference type="Proteomes" id="UP000608024"/>
    </source>
</evidence>
<feature type="compositionally biased region" description="Low complexity" evidence="1">
    <location>
        <begin position="49"/>
        <end position="69"/>
    </location>
</feature>
<dbReference type="AlphaFoldDB" id="A0A919DS37"/>
<reference evidence="2" key="2">
    <citation type="submission" date="2020-09" db="EMBL/GenBank/DDBJ databases">
        <authorList>
            <person name="Sun Q."/>
            <person name="Ohkuma M."/>
        </authorList>
    </citation>
    <scope>NUCLEOTIDE SEQUENCE</scope>
    <source>
        <strain evidence="2">JCM 4784</strain>
    </source>
</reference>
<reference evidence="2" key="1">
    <citation type="journal article" date="2014" name="Int. J. Syst. Evol. Microbiol.">
        <title>Complete genome sequence of Corynebacterium casei LMG S-19264T (=DSM 44701T), isolated from a smear-ripened cheese.</title>
        <authorList>
            <consortium name="US DOE Joint Genome Institute (JGI-PGF)"/>
            <person name="Walter F."/>
            <person name="Albersmeier A."/>
            <person name="Kalinowski J."/>
            <person name="Ruckert C."/>
        </authorList>
    </citation>
    <scope>NUCLEOTIDE SEQUENCE</scope>
    <source>
        <strain evidence="2">JCM 4784</strain>
    </source>
</reference>
<name>A0A919DS37_9ACTN</name>
<sequence length="78" mass="8011">MGDTVLPFVGWGVWAAAPVWSGVAPLAPGPFLAPFPPLCAPWGPAGDLAPQRATPRPQCAAPRPQRATPSPRHAAPPS</sequence>
<accession>A0A919DS37</accession>
<dbReference type="EMBL" id="BNBT01000098">
    <property type="protein sequence ID" value="GHE77520.1"/>
    <property type="molecule type" value="Genomic_DNA"/>
</dbReference>
<gene>
    <name evidence="2" type="ORF">GCM10018785_52220</name>
</gene>